<dbReference type="InterPro" id="IPR027417">
    <property type="entry name" value="P-loop_NTPase"/>
</dbReference>
<dbReference type="Gene3D" id="3.40.50.300">
    <property type="entry name" value="P-loop containing nucleotide triphosphate hydrolases"/>
    <property type="match status" value="1"/>
</dbReference>
<feature type="transmembrane region" description="Helical" evidence="4">
    <location>
        <begin position="72"/>
        <end position="90"/>
    </location>
</feature>
<keyword evidence="1 3" id="KW-0547">Nucleotide-binding</keyword>
<feature type="transmembrane region" description="Helical" evidence="4">
    <location>
        <begin position="45"/>
        <end position="65"/>
    </location>
</feature>
<dbReference type="PANTHER" id="PTHR22683:SF41">
    <property type="entry name" value="DNA TRANSLOCASE FTSK"/>
    <property type="match status" value="1"/>
</dbReference>
<dbReference type="RefSeq" id="WP_307241430.1">
    <property type="nucleotide sequence ID" value="NZ_JAUSQZ010000001.1"/>
</dbReference>
<dbReference type="Pfam" id="PF01580">
    <property type="entry name" value="FtsK_SpoIIIE"/>
    <property type="match status" value="1"/>
</dbReference>
<evidence type="ECO:0000256" key="1">
    <source>
        <dbReference type="ARBA" id="ARBA00022741"/>
    </source>
</evidence>
<keyword evidence="7" id="KW-1185">Reference proteome</keyword>
<feature type="binding site" evidence="3">
    <location>
        <begin position="244"/>
        <end position="251"/>
    </location>
    <ligand>
        <name>ATP</name>
        <dbReference type="ChEBI" id="CHEBI:30616"/>
    </ligand>
</feature>
<organism evidence="6 7">
    <name type="scientific">Kineosporia succinea</name>
    <dbReference type="NCBI Taxonomy" id="84632"/>
    <lineage>
        <taxon>Bacteria</taxon>
        <taxon>Bacillati</taxon>
        <taxon>Actinomycetota</taxon>
        <taxon>Actinomycetes</taxon>
        <taxon>Kineosporiales</taxon>
        <taxon>Kineosporiaceae</taxon>
        <taxon>Kineosporia</taxon>
    </lineage>
</organism>
<accession>A0ABT9P1H5</accession>
<dbReference type="PROSITE" id="PS50901">
    <property type="entry name" value="FTSK"/>
    <property type="match status" value="1"/>
</dbReference>
<evidence type="ECO:0000256" key="2">
    <source>
        <dbReference type="ARBA" id="ARBA00022840"/>
    </source>
</evidence>
<protein>
    <submittedName>
        <fullName evidence="6">S-DNA-T family DNA segregation ATPase FtsK/SpoIIIE</fullName>
    </submittedName>
</protein>
<keyword evidence="4" id="KW-0812">Transmembrane</keyword>
<dbReference type="Proteomes" id="UP001235712">
    <property type="component" value="Unassembled WGS sequence"/>
</dbReference>
<keyword evidence="4" id="KW-0472">Membrane</keyword>
<feature type="transmembrane region" description="Helical" evidence="4">
    <location>
        <begin position="21"/>
        <end position="39"/>
    </location>
</feature>
<dbReference type="EMBL" id="JAUSQZ010000001">
    <property type="protein sequence ID" value="MDP9826537.1"/>
    <property type="molecule type" value="Genomic_DNA"/>
</dbReference>
<dbReference type="SUPFAM" id="SSF52540">
    <property type="entry name" value="P-loop containing nucleoside triphosphate hydrolases"/>
    <property type="match status" value="1"/>
</dbReference>
<keyword evidence="4" id="KW-1133">Transmembrane helix</keyword>
<dbReference type="PANTHER" id="PTHR22683">
    <property type="entry name" value="SPORULATION PROTEIN RELATED"/>
    <property type="match status" value="1"/>
</dbReference>
<dbReference type="InterPro" id="IPR002543">
    <property type="entry name" value="FtsK_dom"/>
</dbReference>
<proteinExistence type="predicted"/>
<evidence type="ECO:0000256" key="4">
    <source>
        <dbReference type="SAM" id="Phobius"/>
    </source>
</evidence>
<gene>
    <name evidence="6" type="ORF">J2S57_002286</name>
</gene>
<feature type="domain" description="FtsK" evidence="5">
    <location>
        <begin position="219"/>
        <end position="409"/>
    </location>
</feature>
<reference evidence="6 7" key="1">
    <citation type="submission" date="2023-07" db="EMBL/GenBank/DDBJ databases">
        <title>Sequencing the genomes of 1000 actinobacteria strains.</title>
        <authorList>
            <person name="Klenk H.-P."/>
        </authorList>
    </citation>
    <scope>NUCLEOTIDE SEQUENCE [LARGE SCALE GENOMIC DNA]</scope>
    <source>
        <strain evidence="6 7">DSM 44388</strain>
    </source>
</reference>
<comment type="caution">
    <text evidence="6">The sequence shown here is derived from an EMBL/GenBank/DDBJ whole genome shotgun (WGS) entry which is preliminary data.</text>
</comment>
<evidence type="ECO:0000256" key="3">
    <source>
        <dbReference type="PROSITE-ProRule" id="PRU00289"/>
    </source>
</evidence>
<evidence type="ECO:0000313" key="6">
    <source>
        <dbReference type="EMBL" id="MDP9826537.1"/>
    </source>
</evidence>
<evidence type="ECO:0000313" key="7">
    <source>
        <dbReference type="Proteomes" id="UP001235712"/>
    </source>
</evidence>
<sequence length="502" mass="55443">MLVNGTRVEDLAGTGLTTKQRYVVPLWVTIPLFLGRHLLKGTSALVKWAITYWGLSLPTLVLLIIWQRFNGLVALTALTWWLLLGLVWAYRWPASFDVAVTQPCRGVWRWWTKYRRLWHPAMDGTGLTRMTPDRQVYVPAVTRVRSTRVVDALHLRLLHGQTPADVAARAEGLRHVYGAHRCSVIEDGPGRVRVLFYSKDPLRRLVVPLDPAPLPALDALPVALGEDGEVFRLCLRGRHVLIVGASGAGKGSAVWSTLKALAPAVAAGTVRLRGVDPKGGMELFPGRALFAEYADEDLADLVALLEQAVADMNDRKRRLKAAGVRVFTPSTTDPLEVILIDELAFLTAYAPKDIKLKVAAALQVLLSQGRAVGYSVVAALQDPRKDVLPFRDLFTYRIALRLSEDSHVDMVLGDGALERGAACHLIPASLPGIAYVHVEGAHEPVRIRFSYLSDDDIVDMASHWPSPENTDWTPLPDTDTEPPLRIELRDVINQHKDDGDDA</sequence>
<dbReference type="InterPro" id="IPR050206">
    <property type="entry name" value="FtsK/SpoIIIE/SftA"/>
</dbReference>
<keyword evidence="2 3" id="KW-0067">ATP-binding</keyword>
<name>A0ABT9P1H5_9ACTN</name>
<evidence type="ECO:0000259" key="5">
    <source>
        <dbReference type="PROSITE" id="PS50901"/>
    </source>
</evidence>